<dbReference type="GO" id="GO:0004497">
    <property type="term" value="F:monooxygenase activity"/>
    <property type="evidence" value="ECO:0007669"/>
    <property type="project" value="UniProtKB-KW"/>
</dbReference>
<keyword evidence="6 8" id="KW-0408">Iron</keyword>
<comment type="cofactor">
    <cofactor evidence="1 8">
        <name>heme</name>
        <dbReference type="ChEBI" id="CHEBI:30413"/>
    </cofactor>
</comment>
<evidence type="ECO:0000313" key="11">
    <source>
        <dbReference type="Proteomes" id="UP000436088"/>
    </source>
</evidence>
<proteinExistence type="inferred from homology"/>
<dbReference type="InterPro" id="IPR001128">
    <property type="entry name" value="Cyt_P450"/>
</dbReference>
<feature type="binding site" description="axial binding residue" evidence="8">
    <location>
        <position position="448"/>
    </location>
    <ligand>
        <name>heme</name>
        <dbReference type="ChEBI" id="CHEBI:30413"/>
    </ligand>
    <ligandPart>
        <name>Fe</name>
        <dbReference type="ChEBI" id="CHEBI:18248"/>
    </ligandPart>
</feature>
<evidence type="ECO:0000256" key="7">
    <source>
        <dbReference type="ARBA" id="ARBA00023033"/>
    </source>
</evidence>
<dbReference type="FunFam" id="1.10.630.10:FF:000008">
    <property type="entry name" value="Cytochrome P450 71D8"/>
    <property type="match status" value="1"/>
</dbReference>
<dbReference type="GO" id="GO:0020037">
    <property type="term" value="F:heme binding"/>
    <property type="evidence" value="ECO:0007669"/>
    <property type="project" value="InterPro"/>
</dbReference>
<dbReference type="PANTHER" id="PTHR47955:SF8">
    <property type="entry name" value="CYTOCHROME P450 71D11-LIKE"/>
    <property type="match status" value="1"/>
</dbReference>
<dbReference type="PROSITE" id="PS00086">
    <property type="entry name" value="CYTOCHROME_P450"/>
    <property type="match status" value="1"/>
</dbReference>
<name>A0A6A2WBE5_HIBSY</name>
<protein>
    <submittedName>
        <fullName evidence="10">Cytochrome P450 71D10</fullName>
    </submittedName>
</protein>
<dbReference type="OrthoDB" id="2789670at2759"/>
<dbReference type="PRINTS" id="PR00385">
    <property type="entry name" value="P450"/>
</dbReference>
<dbReference type="EMBL" id="VEPZ02001788">
    <property type="protein sequence ID" value="KAE8654191.1"/>
    <property type="molecule type" value="Genomic_DNA"/>
</dbReference>
<gene>
    <name evidence="10" type="ORF">F3Y22_tig00117056pilonHSYRG01090</name>
</gene>
<dbReference type="PANTHER" id="PTHR47955">
    <property type="entry name" value="CYTOCHROME P450 FAMILY 71 PROTEIN"/>
    <property type="match status" value="1"/>
</dbReference>
<keyword evidence="5 9" id="KW-0560">Oxidoreductase</keyword>
<evidence type="ECO:0000256" key="3">
    <source>
        <dbReference type="ARBA" id="ARBA00022617"/>
    </source>
</evidence>
<dbReference type="CDD" id="cd11072">
    <property type="entry name" value="CYP71-like"/>
    <property type="match status" value="1"/>
</dbReference>
<dbReference type="InterPro" id="IPR017972">
    <property type="entry name" value="Cyt_P450_CS"/>
</dbReference>
<evidence type="ECO:0000313" key="10">
    <source>
        <dbReference type="EMBL" id="KAE8654191.1"/>
    </source>
</evidence>
<dbReference type="InterPro" id="IPR002401">
    <property type="entry name" value="Cyt_P450_E_grp-I"/>
</dbReference>
<keyword evidence="11" id="KW-1185">Reference proteome</keyword>
<dbReference type="GO" id="GO:0005506">
    <property type="term" value="F:iron ion binding"/>
    <property type="evidence" value="ECO:0007669"/>
    <property type="project" value="InterPro"/>
</dbReference>
<comment type="caution">
    <text evidence="10">The sequence shown here is derived from an EMBL/GenBank/DDBJ whole genome shotgun (WGS) entry which is preliminary data.</text>
</comment>
<dbReference type="SUPFAM" id="SSF48264">
    <property type="entry name" value="Cytochrome P450"/>
    <property type="match status" value="1"/>
</dbReference>
<comment type="similarity">
    <text evidence="2 9">Belongs to the cytochrome P450 family.</text>
</comment>
<organism evidence="10 11">
    <name type="scientific">Hibiscus syriacus</name>
    <name type="common">Rose of Sharon</name>
    <dbReference type="NCBI Taxonomy" id="106335"/>
    <lineage>
        <taxon>Eukaryota</taxon>
        <taxon>Viridiplantae</taxon>
        <taxon>Streptophyta</taxon>
        <taxon>Embryophyta</taxon>
        <taxon>Tracheophyta</taxon>
        <taxon>Spermatophyta</taxon>
        <taxon>Magnoliopsida</taxon>
        <taxon>eudicotyledons</taxon>
        <taxon>Gunneridae</taxon>
        <taxon>Pentapetalae</taxon>
        <taxon>rosids</taxon>
        <taxon>malvids</taxon>
        <taxon>Malvales</taxon>
        <taxon>Malvaceae</taxon>
        <taxon>Malvoideae</taxon>
        <taxon>Hibiscus</taxon>
    </lineage>
</organism>
<evidence type="ECO:0000256" key="6">
    <source>
        <dbReference type="ARBA" id="ARBA00023004"/>
    </source>
</evidence>
<dbReference type="InterPro" id="IPR036396">
    <property type="entry name" value="Cyt_P450_sf"/>
</dbReference>
<evidence type="ECO:0000256" key="1">
    <source>
        <dbReference type="ARBA" id="ARBA00001971"/>
    </source>
</evidence>
<evidence type="ECO:0000256" key="8">
    <source>
        <dbReference type="PIRSR" id="PIRSR602401-1"/>
    </source>
</evidence>
<accession>A0A6A2WBE5</accession>
<dbReference type="GO" id="GO:0016705">
    <property type="term" value="F:oxidoreductase activity, acting on paired donors, with incorporation or reduction of molecular oxygen"/>
    <property type="evidence" value="ECO:0007669"/>
    <property type="project" value="InterPro"/>
</dbReference>
<reference evidence="10" key="1">
    <citation type="submission" date="2019-09" db="EMBL/GenBank/DDBJ databases">
        <title>Draft genome information of white flower Hibiscus syriacus.</title>
        <authorList>
            <person name="Kim Y.-M."/>
        </authorList>
    </citation>
    <scope>NUCLEOTIDE SEQUENCE [LARGE SCALE GENOMIC DNA]</scope>
    <source>
        <strain evidence="10">YM2019G1</strain>
    </source>
</reference>
<dbReference type="Pfam" id="PF00067">
    <property type="entry name" value="p450"/>
    <property type="match status" value="1"/>
</dbReference>
<evidence type="ECO:0000256" key="4">
    <source>
        <dbReference type="ARBA" id="ARBA00022723"/>
    </source>
</evidence>
<evidence type="ECO:0000256" key="9">
    <source>
        <dbReference type="RuleBase" id="RU000461"/>
    </source>
</evidence>
<dbReference type="PRINTS" id="PR00463">
    <property type="entry name" value="EP450I"/>
</dbReference>
<dbReference type="Proteomes" id="UP000436088">
    <property type="component" value="Unassembled WGS sequence"/>
</dbReference>
<keyword evidence="3 8" id="KW-0349">Heme</keyword>
<keyword evidence="4 8" id="KW-0479">Metal-binding</keyword>
<dbReference type="AlphaFoldDB" id="A0A6A2WBE5"/>
<sequence length="510" mass="58214">MELQFPSLLTLLPSFLFLAIVVNIAKKVKTLYSNTQQLPPGPWKLPLIGNLHQLVGSLPHRIMRDLANKHGPLMHLQLGQTSNIVVSSPEIAKEALITHGTIFSQRPYVIAIHTITYGYRDIAMAPYGNYWRQVRKICTLELFTAKRVKSFESIRQEEVSNLVKYISSNEESPINLSKKIFGLTYGITSRAAFGSKYNDKDSYSSVVEEMVKLSSGFSIADMYPSFKVLRLMSGMSKRLETLFKKSDKILQLIIDEHRERLERGKIGDDEKETKEDLITVLLKIQQLGELELPLSDNDIKAIIWDIFSGGSETSSTIVDWAMSEMMRNPRVLQKAQNEVRSVYKGKGNVDEANTQELKYLTLVIKETLRLHPSFPLFIPKESTENCEINGYQIPAKTRVIINAWAIARDPNYWIEPETFYPERFLNSSSDYKGTNLEYIPFGAGRRICPGILYALPNIELPLAKLLYHFDWELPNGIRHENLDMTEAFGVTVRRKDNLILIPTIHKPYKG</sequence>
<dbReference type="Gene3D" id="1.10.630.10">
    <property type="entry name" value="Cytochrome P450"/>
    <property type="match status" value="1"/>
</dbReference>
<keyword evidence="7 9" id="KW-0503">Monooxygenase</keyword>
<evidence type="ECO:0000256" key="5">
    <source>
        <dbReference type="ARBA" id="ARBA00023002"/>
    </source>
</evidence>
<evidence type="ECO:0000256" key="2">
    <source>
        <dbReference type="ARBA" id="ARBA00010617"/>
    </source>
</evidence>